<accession>A0A6J7GY06</accession>
<dbReference type="EMBL" id="CAFBMK010000048">
    <property type="protein sequence ID" value="CAB4909405.1"/>
    <property type="molecule type" value="Genomic_DNA"/>
</dbReference>
<gene>
    <name evidence="2" type="ORF">UFOPK3564_01124</name>
</gene>
<protein>
    <submittedName>
        <fullName evidence="2">Unannotated protein</fullName>
    </submittedName>
</protein>
<dbReference type="SUPFAM" id="SSF75304">
    <property type="entry name" value="Amidase signature (AS) enzymes"/>
    <property type="match status" value="1"/>
</dbReference>
<sequence>MRESSVTADTVDDVVLDVDTAPTGLSRRSFVGRASVAGAAGALLASGALAPAARAADTDALPGLPSVAAVKARLEAEKLRTVDLEIVELAALLQAGELTSVDLTTMYLERIDALNGAFETYDDNGAYGAFVRVDRDGALAGAKTADARLQAARKGGPAAPYLCGIPIGVKDSIGLKGQPAQNGSTAFVGNVGIEDPPAMARLREQGVVFLGHTVCSEYSSSIAGTFAGNAWNHRYVPGGSSQGSGVAAMARLAAAAIGEETGGSIIVPASANGASAIKPALGTASVAGVMPLSPGVDVIGPITRSMADASLILNAMMGPDPVNDPQTLSSPVTEALPITPRRTAKPLAGLTIGVPQTDWMTTSTTAPPQTQYSAENLAAFNALRTKLQDLGAVVKDFRGLNMRLPAENPYNPSTGVVTLETVDGTAITPSTAVVSSNRADTRYVEAVAEFAATRSPTQALRLLANYGRGTAPVRSFASAAAFNAGISSRARREGERRRRQLAANYKAALDDDGVDFMLVATFGAKVTLRGNLPVYRSFFQGPNALAWPMVSFPIGFSADDGSTPSTVMPITAQFLGPRDTTSMLVQAALDYQAATDWHQRVPVDMEPLTASGIGRRRSERTENLEVEPLQSNDPLIYEEAMREAGR</sequence>
<dbReference type="Gene3D" id="3.90.1300.10">
    <property type="entry name" value="Amidase signature (AS) domain"/>
    <property type="match status" value="1"/>
</dbReference>
<reference evidence="2" key="1">
    <citation type="submission" date="2020-05" db="EMBL/GenBank/DDBJ databases">
        <authorList>
            <person name="Chiriac C."/>
            <person name="Salcher M."/>
            <person name="Ghai R."/>
            <person name="Kavagutti S V."/>
        </authorList>
    </citation>
    <scope>NUCLEOTIDE SEQUENCE</scope>
</reference>
<proteinExistence type="predicted"/>
<evidence type="ECO:0000259" key="1">
    <source>
        <dbReference type="Pfam" id="PF01425"/>
    </source>
</evidence>
<evidence type="ECO:0000313" key="2">
    <source>
        <dbReference type="EMBL" id="CAB4909405.1"/>
    </source>
</evidence>
<feature type="domain" description="Amidase" evidence="1">
    <location>
        <begin position="125"/>
        <end position="577"/>
    </location>
</feature>
<dbReference type="InterPro" id="IPR000120">
    <property type="entry name" value="Amidase"/>
</dbReference>
<dbReference type="InterPro" id="IPR023631">
    <property type="entry name" value="Amidase_dom"/>
</dbReference>
<dbReference type="Pfam" id="PF01425">
    <property type="entry name" value="Amidase"/>
    <property type="match status" value="1"/>
</dbReference>
<dbReference type="InterPro" id="IPR036928">
    <property type="entry name" value="AS_sf"/>
</dbReference>
<name>A0A6J7GY06_9ZZZZ</name>
<dbReference type="GO" id="GO:0003824">
    <property type="term" value="F:catalytic activity"/>
    <property type="evidence" value="ECO:0007669"/>
    <property type="project" value="InterPro"/>
</dbReference>
<dbReference type="InterPro" id="IPR006311">
    <property type="entry name" value="TAT_signal"/>
</dbReference>
<dbReference type="PANTHER" id="PTHR11895:SF7">
    <property type="entry name" value="GLUTAMYL-TRNA(GLN) AMIDOTRANSFERASE SUBUNIT A, MITOCHONDRIAL"/>
    <property type="match status" value="1"/>
</dbReference>
<dbReference type="AlphaFoldDB" id="A0A6J7GY06"/>
<dbReference type="PROSITE" id="PS51318">
    <property type="entry name" value="TAT"/>
    <property type="match status" value="1"/>
</dbReference>
<dbReference type="PANTHER" id="PTHR11895">
    <property type="entry name" value="TRANSAMIDASE"/>
    <property type="match status" value="1"/>
</dbReference>
<organism evidence="2">
    <name type="scientific">freshwater metagenome</name>
    <dbReference type="NCBI Taxonomy" id="449393"/>
    <lineage>
        <taxon>unclassified sequences</taxon>
        <taxon>metagenomes</taxon>
        <taxon>ecological metagenomes</taxon>
    </lineage>
</organism>